<proteinExistence type="predicted"/>
<dbReference type="KEGG" id="ses:SARI_03837"/>
<reference evidence="1 2" key="1">
    <citation type="submission" date="2007-11" db="EMBL/GenBank/DDBJ databases">
        <authorList>
            <consortium name="The Salmonella enterica serovar Arizonae Genome Sequencing Project"/>
            <person name="McClelland M."/>
            <person name="Sanderson E.K."/>
            <person name="Porwollik S."/>
            <person name="Spieth J."/>
            <person name="Clifton W.S."/>
            <person name="Fulton R."/>
            <person name="Chunyan W."/>
            <person name="Wollam A."/>
            <person name="Shah N."/>
            <person name="Pepin K."/>
            <person name="Bhonagiri V."/>
            <person name="Nash W."/>
            <person name="Johnson M."/>
            <person name="Thiruvilangam P."/>
            <person name="Wilson R."/>
        </authorList>
    </citation>
    <scope>NUCLEOTIDE SEQUENCE [LARGE SCALE GENOMIC DNA]</scope>
    <source>
        <strain evidence="2">ATCC BAA-731 / CDC346-86 / RSK2980</strain>
    </source>
</reference>
<dbReference type="EMBL" id="CP000880">
    <property type="protein sequence ID" value="ABX23631.1"/>
    <property type="molecule type" value="Genomic_DNA"/>
</dbReference>
<protein>
    <submittedName>
        <fullName evidence="1">Uncharacterized protein</fullName>
    </submittedName>
</protein>
<accession>A9MJX1</accession>
<sequence length="30" mass="3797">MIILLHAQDIHQKRELFAKKFDVHYLMYFF</sequence>
<dbReference type="HOGENOM" id="CLU_3405276_0_0_6"/>
<evidence type="ECO:0000313" key="1">
    <source>
        <dbReference type="EMBL" id="ABX23631.1"/>
    </source>
</evidence>
<evidence type="ECO:0000313" key="2">
    <source>
        <dbReference type="Proteomes" id="UP000002084"/>
    </source>
</evidence>
<dbReference type="Proteomes" id="UP000002084">
    <property type="component" value="Chromosome"/>
</dbReference>
<organism evidence="1 2">
    <name type="scientific">Salmonella arizonae (strain ATCC BAA-731 / CDC346-86 / RSK2980)</name>
    <dbReference type="NCBI Taxonomy" id="41514"/>
    <lineage>
        <taxon>Bacteria</taxon>
        <taxon>Pseudomonadati</taxon>
        <taxon>Pseudomonadota</taxon>
        <taxon>Gammaproteobacteria</taxon>
        <taxon>Enterobacterales</taxon>
        <taxon>Enterobacteriaceae</taxon>
        <taxon>Salmonella</taxon>
    </lineage>
</organism>
<gene>
    <name evidence="1" type="ordered locus">SARI_03837</name>
</gene>
<dbReference type="AlphaFoldDB" id="A9MJX1"/>
<keyword evidence="2" id="KW-1185">Reference proteome</keyword>
<name>A9MJX1_SALAR</name>